<feature type="domain" description="HD-GYP" evidence="4">
    <location>
        <begin position="144"/>
        <end position="341"/>
    </location>
</feature>
<dbReference type="InterPro" id="IPR011006">
    <property type="entry name" value="CheY-like_superfamily"/>
</dbReference>
<dbReference type="SUPFAM" id="SSF109604">
    <property type="entry name" value="HD-domain/PDEase-like"/>
    <property type="match status" value="1"/>
</dbReference>
<dbReference type="InterPro" id="IPR037522">
    <property type="entry name" value="HD_GYP_dom"/>
</dbReference>
<dbReference type="InterPro" id="IPR003607">
    <property type="entry name" value="HD/PDEase_dom"/>
</dbReference>
<evidence type="ECO:0000256" key="1">
    <source>
        <dbReference type="PROSITE-ProRule" id="PRU00169"/>
    </source>
</evidence>
<dbReference type="GO" id="GO:0000160">
    <property type="term" value="P:phosphorelay signal transduction system"/>
    <property type="evidence" value="ECO:0007669"/>
    <property type="project" value="InterPro"/>
</dbReference>
<evidence type="ECO:0000256" key="2">
    <source>
        <dbReference type="SAM" id="MobiDB-lite"/>
    </source>
</evidence>
<dbReference type="PANTHER" id="PTHR45228:SF1">
    <property type="entry name" value="CYCLIC DI-GMP PHOSPHODIESTERASE TM_0186"/>
    <property type="match status" value="1"/>
</dbReference>
<feature type="domain" description="Response regulatory" evidence="3">
    <location>
        <begin position="3"/>
        <end position="117"/>
    </location>
</feature>
<dbReference type="CDD" id="cd00156">
    <property type="entry name" value="REC"/>
    <property type="match status" value="1"/>
</dbReference>
<feature type="region of interest" description="Disordered" evidence="2">
    <location>
        <begin position="355"/>
        <end position="387"/>
    </location>
</feature>
<dbReference type="PANTHER" id="PTHR45228">
    <property type="entry name" value="CYCLIC DI-GMP PHOSPHODIESTERASE TM_0186-RELATED"/>
    <property type="match status" value="1"/>
</dbReference>
<dbReference type="CDD" id="cd00077">
    <property type="entry name" value="HDc"/>
    <property type="match status" value="1"/>
</dbReference>
<dbReference type="Proteomes" id="UP000317093">
    <property type="component" value="Chromosome"/>
</dbReference>
<dbReference type="RefSeq" id="WP_419192964.1">
    <property type="nucleotide sequence ID" value="NZ_CP036279.1"/>
</dbReference>
<evidence type="ECO:0000259" key="4">
    <source>
        <dbReference type="PROSITE" id="PS51832"/>
    </source>
</evidence>
<dbReference type="SUPFAM" id="SSF52172">
    <property type="entry name" value="CheY-like"/>
    <property type="match status" value="1"/>
</dbReference>
<feature type="modified residue" description="4-aspartylphosphate" evidence="1">
    <location>
        <position position="52"/>
    </location>
</feature>
<sequence length="387" mass="43211">MTHALVVDDESFICELIARWLERDGIHCDAACSVEAALEKMASKPYALVISDIGMPGGSGLDLLEASRRRGFDGAFLIMTGVEDKESVRRTFRGNGYGYIVKPLNEVALFAEVHSALRRLRQERELKAQKRTLTSRLRRRSRDLLLREREVAHRLICASTYRDKETGAHIRRIGEFSAVIAAELGWNANNCEIIRIAAMMHDVGKIAIPDGILLKPGPLTPEERTTMEQHTRLGAELLGESDIPMVQMACTIARCHHERWDGTGYPLGMAGDEIPECARIVSVVDVYDALIHRRPYKEPMPEPTAVAYLAEHAGTQFDPRVVDAFQAALDQIREIRRVVFEDEKENRDTLRLELLGKEQKAGDDGSGVVGGESMLQPRHGNAQPALR</sequence>
<reference evidence="5 6" key="1">
    <citation type="submission" date="2019-02" db="EMBL/GenBank/DDBJ databases">
        <title>Deep-cultivation of Planctomycetes and their phenomic and genomic characterization uncovers novel biology.</title>
        <authorList>
            <person name="Wiegand S."/>
            <person name="Jogler M."/>
            <person name="Boedeker C."/>
            <person name="Pinto D."/>
            <person name="Vollmers J."/>
            <person name="Rivas-Marin E."/>
            <person name="Kohn T."/>
            <person name="Peeters S.H."/>
            <person name="Heuer A."/>
            <person name="Rast P."/>
            <person name="Oberbeckmann S."/>
            <person name="Bunk B."/>
            <person name="Jeske O."/>
            <person name="Meyerdierks A."/>
            <person name="Storesund J.E."/>
            <person name="Kallscheuer N."/>
            <person name="Luecker S."/>
            <person name="Lage O.M."/>
            <person name="Pohl T."/>
            <person name="Merkel B.J."/>
            <person name="Hornburger P."/>
            <person name="Mueller R.-W."/>
            <person name="Bruemmer F."/>
            <person name="Labrenz M."/>
            <person name="Spormann A.M."/>
            <person name="Op den Camp H."/>
            <person name="Overmann J."/>
            <person name="Amann R."/>
            <person name="Jetten M.S.M."/>
            <person name="Mascher T."/>
            <person name="Medema M.H."/>
            <person name="Devos D.P."/>
            <person name="Kaster A.-K."/>
            <person name="Ovreas L."/>
            <person name="Rohde M."/>
            <person name="Galperin M.Y."/>
            <person name="Jogler C."/>
        </authorList>
    </citation>
    <scope>NUCLEOTIDE SEQUENCE [LARGE SCALE GENOMIC DNA]</scope>
    <source>
        <strain evidence="5 6">Pan216</strain>
    </source>
</reference>
<dbReference type="Gene3D" id="3.40.50.2300">
    <property type="match status" value="1"/>
</dbReference>
<keyword evidence="1" id="KW-0597">Phosphoprotein</keyword>
<evidence type="ECO:0000313" key="6">
    <source>
        <dbReference type="Proteomes" id="UP000317093"/>
    </source>
</evidence>
<dbReference type="Pfam" id="PF00072">
    <property type="entry name" value="Response_reg"/>
    <property type="match status" value="1"/>
</dbReference>
<dbReference type="PROSITE" id="PS51832">
    <property type="entry name" value="HD_GYP"/>
    <property type="match status" value="1"/>
</dbReference>
<gene>
    <name evidence="5" type="primary">rpfG_6</name>
    <name evidence="5" type="ORF">Pan216_52110</name>
</gene>
<dbReference type="InterPro" id="IPR052020">
    <property type="entry name" value="Cyclic_di-GMP/3'3'-cGAMP_PDE"/>
</dbReference>
<dbReference type="InterPro" id="IPR001789">
    <property type="entry name" value="Sig_transdc_resp-reg_receiver"/>
</dbReference>
<evidence type="ECO:0000259" key="3">
    <source>
        <dbReference type="PROSITE" id="PS50110"/>
    </source>
</evidence>
<dbReference type="GO" id="GO:0071111">
    <property type="term" value="F:cyclic-guanylate-specific phosphodiesterase activity"/>
    <property type="evidence" value="ECO:0007669"/>
    <property type="project" value="UniProtKB-EC"/>
</dbReference>
<evidence type="ECO:0000313" key="5">
    <source>
        <dbReference type="EMBL" id="QDU64322.1"/>
    </source>
</evidence>
<keyword evidence="5" id="KW-0378">Hydrolase</keyword>
<dbReference type="SMART" id="SM00471">
    <property type="entry name" value="HDc"/>
    <property type="match status" value="1"/>
</dbReference>
<dbReference type="KEGG" id="knv:Pan216_52110"/>
<dbReference type="PROSITE" id="PS50110">
    <property type="entry name" value="RESPONSE_REGULATORY"/>
    <property type="match status" value="1"/>
</dbReference>
<dbReference type="SMART" id="SM00448">
    <property type="entry name" value="REC"/>
    <property type="match status" value="1"/>
</dbReference>
<protein>
    <submittedName>
        <fullName evidence="5">Cyclic di-GMP phosphodiesterase response regulator RpfG</fullName>
        <ecNumber evidence="5">3.1.4.52</ecNumber>
    </submittedName>
</protein>
<keyword evidence="6" id="KW-1185">Reference proteome</keyword>
<name>A0A518BBH6_9BACT</name>
<dbReference type="AlphaFoldDB" id="A0A518BBH6"/>
<organism evidence="5 6">
    <name type="scientific">Kolteria novifilia</name>
    <dbReference type="NCBI Taxonomy" id="2527975"/>
    <lineage>
        <taxon>Bacteria</taxon>
        <taxon>Pseudomonadati</taxon>
        <taxon>Planctomycetota</taxon>
        <taxon>Planctomycetia</taxon>
        <taxon>Kolteriales</taxon>
        <taxon>Kolteriaceae</taxon>
        <taxon>Kolteria</taxon>
    </lineage>
</organism>
<accession>A0A518BBH6</accession>
<dbReference type="Pfam" id="PF13487">
    <property type="entry name" value="HD_5"/>
    <property type="match status" value="1"/>
</dbReference>
<dbReference type="EC" id="3.1.4.52" evidence="5"/>
<dbReference type="EMBL" id="CP036279">
    <property type="protein sequence ID" value="QDU64322.1"/>
    <property type="molecule type" value="Genomic_DNA"/>
</dbReference>
<proteinExistence type="predicted"/>
<dbReference type="Gene3D" id="1.10.3210.10">
    <property type="entry name" value="Hypothetical protein af1432"/>
    <property type="match status" value="1"/>
</dbReference>